<keyword evidence="7" id="KW-0732">Signal</keyword>
<dbReference type="GO" id="GO:0005783">
    <property type="term" value="C:endoplasmic reticulum"/>
    <property type="evidence" value="ECO:0007669"/>
    <property type="project" value="InterPro"/>
</dbReference>
<dbReference type="PANTHER" id="PTHR10869:SF244">
    <property type="entry name" value="PROLYL 4-HYDROXYLASE SUBUNIT ALPHA-2"/>
    <property type="match status" value="1"/>
</dbReference>
<feature type="signal peptide" evidence="7">
    <location>
        <begin position="1"/>
        <end position="21"/>
    </location>
</feature>
<proteinExistence type="predicted"/>
<evidence type="ECO:0000259" key="8">
    <source>
        <dbReference type="SMART" id="SM00702"/>
    </source>
</evidence>
<organism evidence="9 10">
    <name type="scientific">Drosophila pseudoobscura pseudoobscura</name>
    <name type="common">Fruit fly</name>
    <dbReference type="NCBI Taxonomy" id="46245"/>
    <lineage>
        <taxon>Eukaryota</taxon>
        <taxon>Metazoa</taxon>
        <taxon>Ecdysozoa</taxon>
        <taxon>Arthropoda</taxon>
        <taxon>Hexapoda</taxon>
        <taxon>Insecta</taxon>
        <taxon>Pterygota</taxon>
        <taxon>Neoptera</taxon>
        <taxon>Endopterygota</taxon>
        <taxon>Diptera</taxon>
        <taxon>Brachycera</taxon>
        <taxon>Muscomorpha</taxon>
        <taxon>Ephydroidea</taxon>
        <taxon>Drosophilidae</taxon>
        <taxon>Drosophila</taxon>
        <taxon>Sophophora</taxon>
    </lineage>
</organism>
<keyword evidence="5" id="KW-0560">Oxidoreductase</keyword>
<feature type="chain" id="PRO_5026016617" evidence="7">
    <location>
        <begin position="22"/>
        <end position="485"/>
    </location>
</feature>
<evidence type="ECO:0000313" key="10">
    <source>
        <dbReference type="RefSeq" id="XP_002135179.3"/>
    </source>
</evidence>
<dbReference type="Pfam" id="PF08336">
    <property type="entry name" value="P4Ha_N"/>
    <property type="match status" value="1"/>
</dbReference>
<dbReference type="KEGG" id="dpo:6900820"/>
<dbReference type="PANTHER" id="PTHR10869">
    <property type="entry name" value="PROLYL 4-HYDROXYLASE ALPHA SUBUNIT"/>
    <property type="match status" value="1"/>
</dbReference>
<dbReference type="Gene3D" id="2.60.120.620">
    <property type="entry name" value="q2cbj1_9rhob like domain"/>
    <property type="match status" value="1"/>
</dbReference>
<dbReference type="InParanoid" id="A0A6I8V1W8"/>
<reference evidence="10" key="1">
    <citation type="submission" date="2025-08" db="UniProtKB">
        <authorList>
            <consortium name="RefSeq"/>
        </authorList>
    </citation>
    <scope>IDENTIFICATION</scope>
    <source>
        <strain evidence="10">MV-25-SWS-2005</strain>
        <tissue evidence="10">Whole body</tissue>
    </source>
</reference>
<keyword evidence="3" id="KW-0847">Vitamin C</keyword>
<name>A0A6I8V1W8_DROPS</name>
<evidence type="ECO:0000256" key="5">
    <source>
        <dbReference type="ARBA" id="ARBA00023002"/>
    </source>
</evidence>
<dbReference type="InterPro" id="IPR011990">
    <property type="entry name" value="TPR-like_helical_dom_sf"/>
</dbReference>
<protein>
    <submittedName>
        <fullName evidence="10">Prolyl 4-hydroxylase subunit alpha-1-like</fullName>
    </submittedName>
</protein>
<dbReference type="GO" id="GO:0005506">
    <property type="term" value="F:iron ion binding"/>
    <property type="evidence" value="ECO:0007669"/>
    <property type="project" value="InterPro"/>
</dbReference>
<keyword evidence="4" id="KW-0223">Dioxygenase</keyword>
<dbReference type="GO" id="GO:0031418">
    <property type="term" value="F:L-ascorbic acid binding"/>
    <property type="evidence" value="ECO:0007669"/>
    <property type="project" value="UniProtKB-KW"/>
</dbReference>
<keyword evidence="9" id="KW-1185">Reference proteome</keyword>
<dbReference type="Gene3D" id="6.10.140.1460">
    <property type="match status" value="1"/>
</dbReference>
<keyword evidence="2" id="KW-0479">Metal-binding</keyword>
<evidence type="ECO:0000313" key="9">
    <source>
        <dbReference type="Proteomes" id="UP000001819"/>
    </source>
</evidence>
<sequence>MIKFAFLLPFLFSALGTCINAERYIPPTFGFSVSLDALLPLLKLQEKTVANLRSYAQTLQQQMADVQLAIGMYEDLQRKATLNSMNLMHQFSVIRHMHLDWAKWLSVMRAPKEQIQIQILKELQPQMPTNMDLVEALKGLQRIQYTWDLEPADIARGNLHGRQYNVKRWGAFETFVLGVLCQLQGYYKDADAWLTLTRDSYRRHPNPRQLGFRHWTYDHVLEYLMLANIGLGKFEAALEHAKELLVLQPYDKFFQDKVQELGTKSDEQKPKSSLPIDVDAKLLKRLCRQHQSPPAGRLHCRYMRGVDFLRLAPLKMEELSLMPLISLYHDILSDEELAIVRRLASPLLKRNKITYREIDSFTDYTATRPWQSAELSSSMHKIISSLNRRIHQASGASSPQSDDLQVRNFGIGGHFLEPPPGDTAVVTALLYLSNVRQGGEIHFPSLNLRVTPQKGSLLVWPRTGDYHIECPVIVGNKWVATKQIE</sequence>
<dbReference type="ExpressionAtlas" id="A0A6I8V1W8">
    <property type="expression patterns" value="baseline"/>
</dbReference>
<dbReference type="RefSeq" id="XP_002135179.3">
    <property type="nucleotide sequence ID" value="XM_002135143.3"/>
</dbReference>
<dbReference type="GO" id="GO:0004656">
    <property type="term" value="F:procollagen-proline 4-dioxygenase activity"/>
    <property type="evidence" value="ECO:0007669"/>
    <property type="project" value="InterPro"/>
</dbReference>
<dbReference type="Proteomes" id="UP000001819">
    <property type="component" value="Chromosome X"/>
</dbReference>
<gene>
    <name evidence="10" type="primary">LOC6900820</name>
</gene>
<comment type="cofactor">
    <cofactor evidence="1">
        <name>L-ascorbate</name>
        <dbReference type="ChEBI" id="CHEBI:38290"/>
    </cofactor>
</comment>
<evidence type="ECO:0000256" key="7">
    <source>
        <dbReference type="SAM" id="SignalP"/>
    </source>
</evidence>
<evidence type="ECO:0000256" key="2">
    <source>
        <dbReference type="ARBA" id="ARBA00022723"/>
    </source>
</evidence>
<evidence type="ECO:0000256" key="4">
    <source>
        <dbReference type="ARBA" id="ARBA00022964"/>
    </source>
</evidence>
<evidence type="ECO:0000256" key="1">
    <source>
        <dbReference type="ARBA" id="ARBA00001961"/>
    </source>
</evidence>
<dbReference type="Gene3D" id="1.25.40.10">
    <property type="entry name" value="Tetratricopeptide repeat domain"/>
    <property type="match status" value="1"/>
</dbReference>
<dbReference type="InterPro" id="IPR013547">
    <property type="entry name" value="P4H_N"/>
</dbReference>
<keyword evidence="6" id="KW-0408">Iron</keyword>
<dbReference type="InterPro" id="IPR006620">
    <property type="entry name" value="Pro_4_hyd_alph"/>
</dbReference>
<dbReference type="AlphaFoldDB" id="A0A6I8V1W8"/>
<feature type="domain" description="Prolyl 4-hydroxylase alpha subunit" evidence="8">
    <location>
        <begin position="323"/>
        <end position="485"/>
    </location>
</feature>
<accession>A0A6I8V1W8</accession>
<evidence type="ECO:0000256" key="3">
    <source>
        <dbReference type="ARBA" id="ARBA00022896"/>
    </source>
</evidence>
<evidence type="ECO:0000256" key="6">
    <source>
        <dbReference type="ARBA" id="ARBA00023004"/>
    </source>
</evidence>
<dbReference type="InterPro" id="IPR045054">
    <property type="entry name" value="P4HA-like"/>
</dbReference>
<dbReference type="SMART" id="SM00702">
    <property type="entry name" value="P4Hc"/>
    <property type="match status" value="1"/>
</dbReference>